<dbReference type="EMBL" id="FXXI01000014">
    <property type="protein sequence ID" value="SMS02888.1"/>
    <property type="molecule type" value="Genomic_DNA"/>
</dbReference>
<sequence>MDNCDKTQYRIMIKSGKEVTEHGKKDFPIKLYDHFDQKCVYRVEAHWHDEYEVIWVTQGCLKVIVDGESVYLKAHQLMIVNPQQLHSIVNESREPSHHYAVVWDSALIANKVNDLIEDKYFNEFLFSQRRFKNIVIELSAYAACQVCLAHIIELFKHQPECWELHIKIRMLNLWALFLEGSFHELVSEHRVKTNLSIVKSIISFIHSHYEQELDLDEIARATNISKEYACRAFKKSTGLTIFQYINQTRIRNACYLLSTTDRKISDIAFSTGFNNLSYFSKVFREIKGMSPKEVRGV</sequence>
<accession>A0A1Y6IZ22</accession>
<dbReference type="PANTHER" id="PTHR43280">
    <property type="entry name" value="ARAC-FAMILY TRANSCRIPTIONAL REGULATOR"/>
    <property type="match status" value="1"/>
</dbReference>
<dbReference type="InterPro" id="IPR018062">
    <property type="entry name" value="HTH_AraC-typ_CS"/>
</dbReference>
<dbReference type="AlphaFoldDB" id="A0A1Y6IZ22"/>
<evidence type="ECO:0000313" key="5">
    <source>
        <dbReference type="EMBL" id="SMS02888.1"/>
    </source>
</evidence>
<dbReference type="PANTHER" id="PTHR43280:SF28">
    <property type="entry name" value="HTH-TYPE TRANSCRIPTIONAL ACTIVATOR RHAS"/>
    <property type="match status" value="1"/>
</dbReference>
<dbReference type="InterPro" id="IPR014710">
    <property type="entry name" value="RmlC-like_jellyroll"/>
</dbReference>
<evidence type="ECO:0000256" key="2">
    <source>
        <dbReference type="ARBA" id="ARBA00023125"/>
    </source>
</evidence>
<keyword evidence="3" id="KW-0804">Transcription</keyword>
<dbReference type="InterPro" id="IPR020449">
    <property type="entry name" value="Tscrpt_reg_AraC-type_HTH"/>
</dbReference>
<protein>
    <submittedName>
        <fullName evidence="5">Melibiose operon regulatory protein</fullName>
    </submittedName>
</protein>
<gene>
    <name evidence="5" type="primary">melR_2</name>
    <name evidence="5" type="ORF">VIM7927_04230</name>
</gene>
<feature type="domain" description="HTH araC/xylS-type" evidence="4">
    <location>
        <begin position="199"/>
        <end position="297"/>
    </location>
</feature>
<dbReference type="InterPro" id="IPR009057">
    <property type="entry name" value="Homeodomain-like_sf"/>
</dbReference>
<name>A0A1Y6IZ22_9VIBR</name>
<dbReference type="Gene3D" id="2.60.120.10">
    <property type="entry name" value="Jelly Rolls"/>
    <property type="match status" value="1"/>
</dbReference>
<dbReference type="Pfam" id="PF12833">
    <property type="entry name" value="HTH_18"/>
    <property type="match status" value="1"/>
</dbReference>
<dbReference type="InterPro" id="IPR013096">
    <property type="entry name" value="Cupin_2"/>
</dbReference>
<evidence type="ECO:0000256" key="1">
    <source>
        <dbReference type="ARBA" id="ARBA00023015"/>
    </source>
</evidence>
<dbReference type="InterPro" id="IPR037923">
    <property type="entry name" value="HTH-like"/>
</dbReference>
<evidence type="ECO:0000259" key="4">
    <source>
        <dbReference type="PROSITE" id="PS01124"/>
    </source>
</evidence>
<evidence type="ECO:0000313" key="6">
    <source>
        <dbReference type="Proteomes" id="UP000196125"/>
    </source>
</evidence>
<dbReference type="InterPro" id="IPR018060">
    <property type="entry name" value="HTH_AraC"/>
</dbReference>
<dbReference type="PROSITE" id="PS00041">
    <property type="entry name" value="HTH_ARAC_FAMILY_1"/>
    <property type="match status" value="1"/>
</dbReference>
<dbReference type="GO" id="GO:0043565">
    <property type="term" value="F:sequence-specific DNA binding"/>
    <property type="evidence" value="ECO:0007669"/>
    <property type="project" value="InterPro"/>
</dbReference>
<dbReference type="GO" id="GO:0003700">
    <property type="term" value="F:DNA-binding transcription factor activity"/>
    <property type="evidence" value="ECO:0007669"/>
    <property type="project" value="InterPro"/>
</dbReference>
<organism evidence="5 6">
    <name type="scientific">Vibrio mangrovi</name>
    <dbReference type="NCBI Taxonomy" id="474394"/>
    <lineage>
        <taxon>Bacteria</taxon>
        <taxon>Pseudomonadati</taxon>
        <taxon>Pseudomonadota</taxon>
        <taxon>Gammaproteobacteria</taxon>
        <taxon>Vibrionales</taxon>
        <taxon>Vibrionaceae</taxon>
        <taxon>Vibrio</taxon>
    </lineage>
</organism>
<reference evidence="5 6" key="1">
    <citation type="submission" date="2017-05" db="EMBL/GenBank/DDBJ databases">
        <authorList>
            <person name="Song R."/>
            <person name="Chenine A.L."/>
            <person name="Ruprecht R.M."/>
        </authorList>
    </citation>
    <scope>NUCLEOTIDE SEQUENCE [LARGE SCALE GENOMIC DNA]</scope>
    <source>
        <strain evidence="5 6">CECT 7927</strain>
    </source>
</reference>
<dbReference type="SMART" id="SM00342">
    <property type="entry name" value="HTH_ARAC"/>
    <property type="match status" value="1"/>
</dbReference>
<keyword evidence="1" id="KW-0805">Transcription regulation</keyword>
<dbReference type="SUPFAM" id="SSF51215">
    <property type="entry name" value="Regulatory protein AraC"/>
    <property type="match status" value="1"/>
</dbReference>
<dbReference type="Gene3D" id="1.10.10.60">
    <property type="entry name" value="Homeodomain-like"/>
    <property type="match status" value="2"/>
</dbReference>
<proteinExistence type="predicted"/>
<evidence type="ECO:0000256" key="3">
    <source>
        <dbReference type="ARBA" id="ARBA00023163"/>
    </source>
</evidence>
<dbReference type="Proteomes" id="UP000196125">
    <property type="component" value="Unassembled WGS sequence"/>
</dbReference>
<dbReference type="PRINTS" id="PR00032">
    <property type="entry name" value="HTHARAC"/>
</dbReference>
<dbReference type="Pfam" id="PF07883">
    <property type="entry name" value="Cupin_2"/>
    <property type="match status" value="1"/>
</dbReference>
<dbReference type="PROSITE" id="PS01124">
    <property type="entry name" value="HTH_ARAC_FAMILY_2"/>
    <property type="match status" value="1"/>
</dbReference>
<dbReference type="SUPFAM" id="SSF46689">
    <property type="entry name" value="Homeodomain-like"/>
    <property type="match status" value="2"/>
</dbReference>
<keyword evidence="2" id="KW-0238">DNA-binding</keyword>